<feature type="transmembrane region" description="Helical" evidence="1">
    <location>
        <begin position="6"/>
        <end position="22"/>
    </location>
</feature>
<proteinExistence type="predicted"/>
<feature type="transmembrane region" description="Helical" evidence="1">
    <location>
        <begin position="68"/>
        <end position="87"/>
    </location>
</feature>
<evidence type="ECO:0000313" key="2">
    <source>
        <dbReference type="EMBL" id="OXA81694.1"/>
    </source>
</evidence>
<accession>A0ABX4BVB8</accession>
<keyword evidence="1" id="KW-0472">Membrane</keyword>
<keyword evidence="1" id="KW-1133">Transmembrane helix</keyword>
<protein>
    <submittedName>
        <fullName evidence="2">Uncharacterized protein</fullName>
    </submittedName>
</protein>
<keyword evidence="3" id="KW-1185">Reference proteome</keyword>
<name>A0ABX4BVB8_FLAFR</name>
<comment type="caution">
    <text evidence="2">The sequence shown here is derived from an EMBL/GenBank/DDBJ whole genome shotgun (WGS) entry which is preliminary data.</text>
</comment>
<feature type="transmembrane region" description="Helical" evidence="1">
    <location>
        <begin position="29"/>
        <end position="48"/>
    </location>
</feature>
<evidence type="ECO:0000313" key="3">
    <source>
        <dbReference type="Proteomes" id="UP000198382"/>
    </source>
</evidence>
<organism evidence="2 3">
    <name type="scientific">Flavobacterium frigidimaris</name>
    <dbReference type="NCBI Taxonomy" id="262320"/>
    <lineage>
        <taxon>Bacteria</taxon>
        <taxon>Pseudomonadati</taxon>
        <taxon>Bacteroidota</taxon>
        <taxon>Flavobacteriia</taxon>
        <taxon>Flavobacteriales</taxon>
        <taxon>Flavobacteriaceae</taxon>
        <taxon>Flavobacterium</taxon>
    </lineage>
</organism>
<reference evidence="2 3" key="1">
    <citation type="submission" date="2016-11" db="EMBL/GenBank/DDBJ databases">
        <title>Whole genomes of Flavobacteriaceae.</title>
        <authorList>
            <person name="Stine C."/>
            <person name="Li C."/>
            <person name="Tadesse D."/>
        </authorList>
    </citation>
    <scope>NUCLEOTIDE SEQUENCE [LARGE SCALE GENOMIC DNA]</scope>
    <source>
        <strain evidence="2 3">DSM 15937</strain>
    </source>
</reference>
<evidence type="ECO:0000256" key="1">
    <source>
        <dbReference type="SAM" id="Phobius"/>
    </source>
</evidence>
<dbReference type="EMBL" id="MUGV01000006">
    <property type="protein sequence ID" value="OXA81694.1"/>
    <property type="molecule type" value="Genomic_DNA"/>
</dbReference>
<gene>
    <name evidence="2" type="ORF">B0A65_02870</name>
</gene>
<dbReference type="Proteomes" id="UP000198382">
    <property type="component" value="Unassembled WGS sequence"/>
</dbReference>
<keyword evidence="1" id="KW-0812">Transmembrane</keyword>
<sequence length="92" mass="10911">MLLILTPYILVPFIITFLFRQFNLESKKLTYLITGLLMFFYPILFFWIKDLIDPPTSGFRCGNPQMAFIFLNIIFLMPLSLLFQLAFNKSYL</sequence>